<name>Q4DKM3_TRYCC</name>
<feature type="compositionally biased region" description="Polar residues" evidence="2">
    <location>
        <begin position="845"/>
        <end position="858"/>
    </location>
</feature>
<dbReference type="eggNOG" id="ENOG502S3YU">
    <property type="taxonomic scope" value="Eukaryota"/>
</dbReference>
<dbReference type="GO" id="GO:0004308">
    <property type="term" value="F:exo-alpha-sialidase activity"/>
    <property type="evidence" value="ECO:0007669"/>
    <property type="project" value="InterPro"/>
</dbReference>
<accession>Q4DKM3</accession>
<dbReference type="InterPro" id="IPR008377">
    <property type="entry name" value="Sialidase_trypan"/>
</dbReference>
<dbReference type="SUPFAM" id="SSF50939">
    <property type="entry name" value="Sialidases"/>
    <property type="match status" value="1"/>
</dbReference>
<dbReference type="PANTHER" id="PTHR10628:SF30">
    <property type="entry name" value="EXO-ALPHA-SIALIDASE"/>
    <property type="match status" value="1"/>
</dbReference>
<dbReference type="Pfam" id="PF11052">
    <property type="entry name" value="Tr-sialidase_C"/>
    <property type="match status" value="1"/>
</dbReference>
<dbReference type="Pfam" id="PF13859">
    <property type="entry name" value="BNR_3"/>
    <property type="match status" value="1"/>
</dbReference>
<dbReference type="InParanoid" id="Q4DKM3"/>
<dbReference type="InterPro" id="IPR021287">
    <property type="entry name" value="Trans-sialidase_CS"/>
</dbReference>
<dbReference type="Gene3D" id="2.120.10.10">
    <property type="match status" value="1"/>
</dbReference>
<dbReference type="InterPro" id="IPR036278">
    <property type="entry name" value="Sialidase_sf"/>
</dbReference>
<dbReference type="RefSeq" id="XP_814930.1">
    <property type="nucleotide sequence ID" value="XM_809837.1"/>
</dbReference>
<dbReference type="KEGG" id="tcr:506471.120"/>
<dbReference type="GO" id="GO:0005737">
    <property type="term" value="C:cytoplasm"/>
    <property type="evidence" value="ECO:0007669"/>
    <property type="project" value="TreeGrafter"/>
</dbReference>
<evidence type="ECO:0000256" key="1">
    <source>
        <dbReference type="ARBA" id="ARBA00022737"/>
    </source>
</evidence>
<dbReference type="PRINTS" id="PR01803">
    <property type="entry name" value="TCSIALIDASE"/>
</dbReference>
<feature type="domain" description="Trans-sialidase C-terminal" evidence="5">
    <location>
        <begin position="554"/>
        <end position="751"/>
    </location>
</feature>
<dbReference type="InterPro" id="IPR055239">
    <property type="entry name" value="TS_C"/>
</dbReference>
<evidence type="ECO:0000259" key="5">
    <source>
        <dbReference type="Pfam" id="PF22925"/>
    </source>
</evidence>
<feature type="region of interest" description="Disordered" evidence="2">
    <location>
        <begin position="293"/>
        <end position="316"/>
    </location>
</feature>
<dbReference type="AlphaFoldDB" id="Q4DKM3"/>
<dbReference type="EMBL" id="AAHK01000377">
    <property type="protein sequence ID" value="EAN93079.1"/>
    <property type="molecule type" value="Genomic_DNA"/>
</dbReference>
<dbReference type="PaxDb" id="353153-Q4DKM3"/>
<dbReference type="Proteomes" id="UP000002296">
    <property type="component" value="Unassembled WGS sequence"/>
</dbReference>
<feature type="region of interest" description="Disordered" evidence="2">
    <location>
        <begin position="77"/>
        <end position="103"/>
    </location>
</feature>
<dbReference type="InterPro" id="IPR011040">
    <property type="entry name" value="Sialidase"/>
</dbReference>
<proteinExistence type="predicted"/>
<keyword evidence="3" id="KW-0472">Membrane</keyword>
<dbReference type="Pfam" id="PF22925">
    <property type="entry name" value="TS_C"/>
    <property type="match status" value="1"/>
</dbReference>
<dbReference type="SUPFAM" id="SSF49899">
    <property type="entry name" value="Concanavalin A-like lectins/glucanases"/>
    <property type="match status" value="1"/>
</dbReference>
<feature type="compositionally biased region" description="Basic and acidic residues" evidence="2">
    <location>
        <begin position="90"/>
        <end position="99"/>
    </location>
</feature>
<feature type="compositionally biased region" description="Basic and acidic residues" evidence="2">
    <location>
        <begin position="761"/>
        <end position="823"/>
    </location>
</feature>
<comment type="caution">
    <text evidence="6">The sequence shown here is derived from an EMBL/GenBank/DDBJ whole genome shotgun (WGS) entry which is preliminary data.</text>
</comment>
<dbReference type="GO" id="GO:0009313">
    <property type="term" value="P:oligosaccharide catabolic process"/>
    <property type="evidence" value="ECO:0007669"/>
    <property type="project" value="TreeGrafter"/>
</dbReference>
<feature type="compositionally biased region" description="Acidic residues" evidence="2">
    <location>
        <begin position="859"/>
        <end position="869"/>
    </location>
</feature>
<keyword evidence="3" id="KW-0812">Transmembrane</keyword>
<reference evidence="6 7" key="1">
    <citation type="journal article" date="2005" name="Science">
        <title>The genome sequence of Trypanosoma cruzi, etiologic agent of Chagas disease.</title>
        <authorList>
            <person name="El-Sayed N.M."/>
            <person name="Myler P.J."/>
            <person name="Bartholomeu D.C."/>
            <person name="Nilsson D."/>
            <person name="Aggarwal G."/>
            <person name="Tran A.N."/>
            <person name="Ghedin E."/>
            <person name="Worthey E.A."/>
            <person name="Delcher A.L."/>
            <person name="Blandin G."/>
            <person name="Westenberger S.J."/>
            <person name="Caler E."/>
            <person name="Cerqueira G.C."/>
            <person name="Branche C."/>
            <person name="Haas B."/>
            <person name="Anupama A."/>
            <person name="Arner E."/>
            <person name="Aslund L."/>
            <person name="Attipoe P."/>
            <person name="Bontempi E."/>
            <person name="Bringaud F."/>
            <person name="Burton P."/>
            <person name="Cadag E."/>
            <person name="Campbell D.A."/>
            <person name="Carrington M."/>
            <person name="Crabtree J."/>
            <person name="Darban H."/>
            <person name="da Silveira J.F."/>
            <person name="de Jong P."/>
            <person name="Edwards K."/>
            <person name="Englund P.T."/>
            <person name="Fazelina G."/>
            <person name="Feldblyum T."/>
            <person name="Ferella M."/>
            <person name="Frasch A.C."/>
            <person name="Gull K."/>
            <person name="Horn D."/>
            <person name="Hou L."/>
            <person name="Huang Y."/>
            <person name="Kindlund E."/>
            <person name="Klingbeil M."/>
            <person name="Kluge S."/>
            <person name="Koo H."/>
            <person name="Lacerda D."/>
            <person name="Levin M.J."/>
            <person name="Lorenzi H."/>
            <person name="Louie T."/>
            <person name="Machado C.R."/>
            <person name="McCulloch R."/>
            <person name="McKenna A."/>
            <person name="Mizuno Y."/>
            <person name="Mottram J.C."/>
            <person name="Nelson S."/>
            <person name="Ochaya S."/>
            <person name="Osoegawa K."/>
            <person name="Pai G."/>
            <person name="Parsons M."/>
            <person name="Pentony M."/>
            <person name="Pettersson U."/>
            <person name="Pop M."/>
            <person name="Ramirez J.L."/>
            <person name="Rinta J."/>
            <person name="Robertson L."/>
            <person name="Salzberg S.L."/>
            <person name="Sanchez D.O."/>
            <person name="Seyler A."/>
            <person name="Sharma R."/>
            <person name="Shetty J."/>
            <person name="Simpson A.J."/>
            <person name="Sisk E."/>
            <person name="Tammi M.T."/>
            <person name="Tarleton R."/>
            <person name="Teixeira S."/>
            <person name="Van Aken S."/>
            <person name="Vogt C."/>
            <person name="Ward P.N."/>
            <person name="Wickstead B."/>
            <person name="Wortman J."/>
            <person name="White O."/>
            <person name="Fraser C.M."/>
            <person name="Stuart K.D."/>
            <person name="Andersson B."/>
        </authorList>
    </citation>
    <scope>NUCLEOTIDE SEQUENCE [LARGE SCALE GENOMIC DNA]</scope>
    <source>
        <strain evidence="6 7">CL Brener</strain>
    </source>
</reference>
<sequence>MAAGTLMVWFALSGGGVYCCCVAFFPLFFVAFLQEGSYYQTLNAIVKFEGTERTNNSTHTAHTHIYMLSRVAAVKAPRTHNRRRVTGSSGRREGGESEPQRPNMSRRHFYSAVLLLLLVVMVCGGSGAAHAVERNSGDLQLPQEIAMLVPNKTQVVPKSGGEGKVKDIFASPALVRAGGVMIAFVEGRTKNKLFPEVIDLSSSDIVAGYIKAPETWQSLVAEVTKDDWQAHTVLESANNSNHRVGVARLPTGITRGNKVFLLVGSYEERREIDDYIWKAEAWNIKVIEGEATQSTEVQPTQPINWSEPKPLFQTDSPNNKGDLKEFLGGGGSGIVMGNGTLVFPLTAKDESNKVFSLITYSTDDGQKWEIPGGVSSVACRSPRVTEWEEGTLLMVTYCEDGRKVFESRDMGKTWTEAFGTLPGVWLKSGPELPEVSLRVDALITATIEGRKVMLYTQKVRHFLEVDEPNALHLWVTDNNRTFHLGPFSVDCAENKTFANTLLYSDDALHLLQAKGDHESTAVSLARLTEELNTINSVLSTWVQLDASFSESSIPTAGLVGFLSNTTSSGDTWIDGYRCMNATVTKAAKVENGFKFTGPGSRATWPVNSRWDIKQYGFVDYNFTIVAMATIHQVPSESTPLLGASLRGNKRTKLIGLSYGAGGKWETVYDGTKTVQGGTWEPGREYQVALMLQDGNKGFVYVDGVLVGNPAMLPTPEERWTEFSHFYFGGDEGDSGSDATLTDVFLYNRPLSVGELKMIKEVEDKKEKGSGDSEDKKESGDSEDKKESGDSEDKKGSGDSEDKKESGDSEDKKESGDSEDKKGSGDGAFTPAVSNATTHTAEEETVNQSASGTFSITDSTEGDVSSDENGETTGGADGQEEDIQPQDGEANAAALGFALKSSLGTSSQWDGSVAGTMRESRVLLPSLFLLLGLWGFAAL</sequence>
<evidence type="ECO:0000259" key="4">
    <source>
        <dbReference type="Pfam" id="PF13859"/>
    </source>
</evidence>
<dbReference type="GO" id="GO:0006689">
    <property type="term" value="P:ganglioside catabolic process"/>
    <property type="evidence" value="ECO:0007669"/>
    <property type="project" value="TreeGrafter"/>
</dbReference>
<feature type="transmembrane region" description="Helical" evidence="3">
    <location>
        <begin position="109"/>
        <end position="132"/>
    </location>
</feature>
<dbReference type="PANTHER" id="PTHR10628">
    <property type="entry name" value="SIALIDASE"/>
    <property type="match status" value="1"/>
</dbReference>
<evidence type="ECO:0000256" key="3">
    <source>
        <dbReference type="SAM" id="Phobius"/>
    </source>
</evidence>
<dbReference type="SMR" id="Q4DKM3"/>
<keyword evidence="7" id="KW-1185">Reference proteome</keyword>
<dbReference type="GeneID" id="3546565"/>
<feature type="compositionally biased region" description="Polar residues" evidence="2">
    <location>
        <begin position="293"/>
        <end position="304"/>
    </location>
</feature>
<dbReference type="CDD" id="cd15482">
    <property type="entry name" value="Sialidase_non-viral"/>
    <property type="match status" value="1"/>
</dbReference>
<dbReference type="Gene3D" id="2.60.120.200">
    <property type="match status" value="1"/>
</dbReference>
<gene>
    <name evidence="6" type="ORF">Tc00.1047053506471.120</name>
</gene>
<keyword evidence="3" id="KW-1133">Transmembrane helix</keyword>
<dbReference type="InterPro" id="IPR013320">
    <property type="entry name" value="ConA-like_dom_sf"/>
</dbReference>
<dbReference type="InterPro" id="IPR026856">
    <property type="entry name" value="Sialidase_fam"/>
</dbReference>
<evidence type="ECO:0000256" key="2">
    <source>
        <dbReference type="SAM" id="MobiDB-lite"/>
    </source>
</evidence>
<organism evidence="6 7">
    <name type="scientific">Trypanosoma cruzi (strain CL Brener)</name>
    <dbReference type="NCBI Taxonomy" id="353153"/>
    <lineage>
        <taxon>Eukaryota</taxon>
        <taxon>Discoba</taxon>
        <taxon>Euglenozoa</taxon>
        <taxon>Kinetoplastea</taxon>
        <taxon>Metakinetoplastina</taxon>
        <taxon>Trypanosomatida</taxon>
        <taxon>Trypanosomatidae</taxon>
        <taxon>Trypanosoma</taxon>
        <taxon>Schizotrypanum</taxon>
    </lineage>
</organism>
<keyword evidence="1" id="KW-0677">Repeat</keyword>
<dbReference type="GO" id="GO:0016020">
    <property type="term" value="C:membrane"/>
    <property type="evidence" value="ECO:0007669"/>
    <property type="project" value="TreeGrafter"/>
</dbReference>
<protein>
    <submittedName>
        <fullName evidence="6">Trans-sialidase, putative</fullName>
    </submittedName>
</protein>
<evidence type="ECO:0000313" key="6">
    <source>
        <dbReference type="EMBL" id="EAN93079.1"/>
    </source>
</evidence>
<feature type="region of interest" description="Disordered" evidence="2">
    <location>
        <begin position="761"/>
        <end position="887"/>
    </location>
</feature>
<feature type="domain" description="Sialidase" evidence="4">
    <location>
        <begin position="172"/>
        <end position="507"/>
    </location>
</feature>
<evidence type="ECO:0000313" key="7">
    <source>
        <dbReference type="Proteomes" id="UP000002296"/>
    </source>
</evidence>
<feature type="transmembrane region" description="Helical" evidence="3">
    <location>
        <begin position="6"/>
        <end position="33"/>
    </location>
</feature>